<dbReference type="Pfam" id="PF11459">
    <property type="entry name" value="AbiEi_3"/>
    <property type="match status" value="1"/>
</dbReference>
<evidence type="ECO:0000313" key="3">
    <source>
        <dbReference type="Proteomes" id="UP000199534"/>
    </source>
</evidence>
<dbReference type="Pfam" id="PF17194">
    <property type="entry name" value="AbiEi_3_N"/>
    <property type="match status" value="1"/>
</dbReference>
<sequence>MSTDSKLKINQLLSSHPSGIVYLSSWLVTQGYSLDLQKRYRKSDWFTSIGTGAMIRSGEDVGYEGAIYALQKQAGLLIHPGGKTALALLGKSHYLELSQKRATLFGGKAERLPAWCVRYDWGIKLDYHSSSFLPSDIGLTEIELKTFSIKVSNAARALMECLYLAPKKQTLLECYQLMEGLNNLRPDLIQNLLENCSSIKVKRLFLYMAEKANHSWFQHIKTEIIDLGSGKRSIVEDGIYNRKYKITVPKELENGEL</sequence>
<organism evidence="2 3">
    <name type="scientific">Robiginitalea myxolifaciens</name>
    <dbReference type="NCBI Taxonomy" id="400055"/>
    <lineage>
        <taxon>Bacteria</taxon>
        <taxon>Pseudomonadati</taxon>
        <taxon>Bacteroidota</taxon>
        <taxon>Flavobacteriia</taxon>
        <taxon>Flavobacteriales</taxon>
        <taxon>Flavobacteriaceae</taxon>
        <taxon>Robiginitalea</taxon>
    </lineage>
</organism>
<protein>
    <submittedName>
        <fullName evidence="2">Transcriptional regulator, AbiEi antitoxin, Type IV TA system</fullName>
    </submittedName>
</protein>
<name>A0A1I6FV98_9FLAO</name>
<accession>A0A1I6FV98</accession>
<dbReference type="InterPro" id="IPR021561">
    <property type="entry name" value="AbiEi_3"/>
</dbReference>
<evidence type="ECO:0000259" key="1">
    <source>
        <dbReference type="Pfam" id="PF17194"/>
    </source>
</evidence>
<proteinExistence type="predicted"/>
<evidence type="ECO:0000313" key="2">
    <source>
        <dbReference type="EMBL" id="SFR33853.1"/>
    </source>
</evidence>
<dbReference type="STRING" id="400055.SAMN04490243_0741"/>
<reference evidence="2 3" key="1">
    <citation type="submission" date="2016-10" db="EMBL/GenBank/DDBJ databases">
        <authorList>
            <person name="de Groot N.N."/>
        </authorList>
    </citation>
    <scope>NUCLEOTIDE SEQUENCE [LARGE SCALE GENOMIC DNA]</scope>
    <source>
        <strain evidence="2 3">DSM 21019</strain>
    </source>
</reference>
<dbReference type="Proteomes" id="UP000199534">
    <property type="component" value="Unassembled WGS sequence"/>
</dbReference>
<dbReference type="RefSeq" id="WP_092980780.1">
    <property type="nucleotide sequence ID" value="NZ_FOYQ01000001.1"/>
</dbReference>
<gene>
    <name evidence="2" type="ORF">SAMN04490243_0741</name>
</gene>
<dbReference type="InterPro" id="IPR033455">
    <property type="entry name" value="AbiEi_3_N"/>
</dbReference>
<dbReference type="OrthoDB" id="1550938at2"/>
<dbReference type="EMBL" id="FOYQ01000001">
    <property type="protein sequence ID" value="SFR33853.1"/>
    <property type="molecule type" value="Genomic_DNA"/>
</dbReference>
<dbReference type="AlphaFoldDB" id="A0A1I6FV98"/>
<feature type="domain" description="Transcriptional regulator AbiEi antitoxin N-terminal" evidence="1">
    <location>
        <begin position="7"/>
        <end position="97"/>
    </location>
</feature>
<keyword evidence="3" id="KW-1185">Reference proteome</keyword>